<keyword evidence="4" id="KW-0092">Biotin</keyword>
<dbReference type="SUPFAM" id="SSF52440">
    <property type="entry name" value="PreATP-grasp domain"/>
    <property type="match status" value="1"/>
</dbReference>
<keyword evidence="1" id="KW-0436">Ligase</keyword>
<dbReference type="EMBL" id="JAEFCI010007130">
    <property type="protein sequence ID" value="KAG5459260.1"/>
    <property type="molecule type" value="Genomic_DNA"/>
</dbReference>
<evidence type="ECO:0000256" key="4">
    <source>
        <dbReference type="ARBA" id="ARBA00023267"/>
    </source>
</evidence>
<dbReference type="Pfam" id="PF00289">
    <property type="entry name" value="Biotin_carb_N"/>
    <property type="match status" value="1"/>
</dbReference>
<keyword evidence="7" id="KW-1185">Reference proteome</keyword>
<dbReference type="PANTHER" id="PTHR18866:SF33">
    <property type="entry name" value="METHYLCROTONOYL-COA CARBOXYLASE SUBUNIT ALPHA, MITOCHONDRIAL-RELATED"/>
    <property type="match status" value="1"/>
</dbReference>
<dbReference type="InterPro" id="IPR016185">
    <property type="entry name" value="PreATP-grasp_dom_sf"/>
</dbReference>
<dbReference type="AlphaFoldDB" id="A0A8H8DI79"/>
<feature type="domain" description="Biotin carboxylation" evidence="5">
    <location>
        <begin position="1"/>
        <end position="98"/>
    </location>
</feature>
<dbReference type="GO" id="GO:0016874">
    <property type="term" value="F:ligase activity"/>
    <property type="evidence" value="ECO:0007669"/>
    <property type="project" value="UniProtKB-KW"/>
</dbReference>
<dbReference type="GO" id="GO:0005524">
    <property type="term" value="F:ATP binding"/>
    <property type="evidence" value="ECO:0007669"/>
    <property type="project" value="UniProtKB-KW"/>
</dbReference>
<proteinExistence type="predicted"/>
<dbReference type="PROSITE" id="PS50979">
    <property type="entry name" value="BC"/>
    <property type="match status" value="1"/>
</dbReference>
<keyword evidence="2" id="KW-0547">Nucleotide-binding</keyword>
<evidence type="ECO:0000259" key="5">
    <source>
        <dbReference type="PROSITE" id="PS50979"/>
    </source>
</evidence>
<evidence type="ECO:0000256" key="1">
    <source>
        <dbReference type="ARBA" id="ARBA00022598"/>
    </source>
</evidence>
<protein>
    <submittedName>
        <fullName evidence="6">Pre-ATP-grasp domain-containing protein</fullName>
    </submittedName>
</protein>
<gene>
    <name evidence="6" type="ORF">BJ554DRAFT_358</name>
</gene>
<dbReference type="InterPro" id="IPR011764">
    <property type="entry name" value="Biotin_carboxylation_dom"/>
</dbReference>
<dbReference type="InterPro" id="IPR005481">
    <property type="entry name" value="BC-like_N"/>
</dbReference>
<sequence>MHVYKADEAYQIGSPGQFSPVSAYLAMDEIVRIAKQRGATFIHPGDGFLSENAEFARKVEAAGLSFVGPTSETIGLLGDKTSARKIGTENLRRTALFG</sequence>
<dbReference type="OrthoDB" id="2395236at2759"/>
<dbReference type="Gene3D" id="3.40.50.20">
    <property type="match status" value="1"/>
</dbReference>
<dbReference type="PANTHER" id="PTHR18866">
    <property type="entry name" value="CARBOXYLASE:PYRUVATE/ACETYL-COA/PROPIONYL-COA CARBOXYLASE"/>
    <property type="match status" value="1"/>
</dbReference>
<organism evidence="6 7">
    <name type="scientific">Olpidium bornovanus</name>
    <dbReference type="NCBI Taxonomy" id="278681"/>
    <lineage>
        <taxon>Eukaryota</taxon>
        <taxon>Fungi</taxon>
        <taxon>Fungi incertae sedis</taxon>
        <taxon>Olpidiomycota</taxon>
        <taxon>Olpidiomycotina</taxon>
        <taxon>Olpidiomycetes</taxon>
        <taxon>Olpidiales</taxon>
        <taxon>Olpidiaceae</taxon>
        <taxon>Olpidium</taxon>
    </lineage>
</organism>
<reference evidence="6 7" key="1">
    <citation type="journal article" name="Sci. Rep.">
        <title>Genome-scale phylogenetic analyses confirm Olpidium as the closest living zoosporic fungus to the non-flagellated, terrestrial fungi.</title>
        <authorList>
            <person name="Chang Y."/>
            <person name="Rochon D."/>
            <person name="Sekimoto S."/>
            <person name="Wang Y."/>
            <person name="Chovatia M."/>
            <person name="Sandor L."/>
            <person name="Salamov A."/>
            <person name="Grigoriev I.V."/>
            <person name="Stajich J.E."/>
            <person name="Spatafora J.W."/>
        </authorList>
    </citation>
    <scope>NUCLEOTIDE SEQUENCE [LARGE SCALE GENOMIC DNA]</scope>
    <source>
        <strain evidence="6">S191</strain>
    </source>
</reference>
<comment type="caution">
    <text evidence="6">The sequence shown here is derived from an EMBL/GenBank/DDBJ whole genome shotgun (WGS) entry which is preliminary data.</text>
</comment>
<evidence type="ECO:0000256" key="2">
    <source>
        <dbReference type="ARBA" id="ARBA00022741"/>
    </source>
</evidence>
<evidence type="ECO:0000256" key="3">
    <source>
        <dbReference type="ARBA" id="ARBA00022840"/>
    </source>
</evidence>
<dbReference type="Proteomes" id="UP000673691">
    <property type="component" value="Unassembled WGS sequence"/>
</dbReference>
<dbReference type="InterPro" id="IPR050856">
    <property type="entry name" value="Biotin_carboxylase_complex"/>
</dbReference>
<name>A0A8H8DI79_9FUNG</name>
<evidence type="ECO:0000313" key="6">
    <source>
        <dbReference type="EMBL" id="KAG5459260.1"/>
    </source>
</evidence>
<keyword evidence="3" id="KW-0067">ATP-binding</keyword>
<evidence type="ECO:0000313" key="7">
    <source>
        <dbReference type="Proteomes" id="UP000673691"/>
    </source>
</evidence>
<accession>A0A8H8DI79</accession>